<accession>B0CEG3</accession>
<keyword evidence="4" id="KW-1185">Reference proteome</keyword>
<dbReference type="InterPro" id="IPR028098">
    <property type="entry name" value="Glyco_trans_4-like_N"/>
</dbReference>
<proteinExistence type="predicted"/>
<dbReference type="PANTHER" id="PTHR45947">
    <property type="entry name" value="SULFOQUINOVOSYL TRANSFERASE SQD2"/>
    <property type="match status" value="1"/>
</dbReference>
<dbReference type="EMBL" id="CP000828">
    <property type="protein sequence ID" value="ABW26929.1"/>
    <property type="molecule type" value="Genomic_DNA"/>
</dbReference>
<organism evidence="3 4">
    <name type="scientific">Acaryochloris marina (strain MBIC 11017)</name>
    <dbReference type="NCBI Taxonomy" id="329726"/>
    <lineage>
        <taxon>Bacteria</taxon>
        <taxon>Bacillati</taxon>
        <taxon>Cyanobacteriota</taxon>
        <taxon>Cyanophyceae</taxon>
        <taxon>Acaryochloridales</taxon>
        <taxon>Acaryochloridaceae</taxon>
        <taxon>Acaryochloris</taxon>
    </lineage>
</organism>
<name>B0CEG3_ACAM1</name>
<dbReference type="HOGENOM" id="CLU_041001_0_0_3"/>
<dbReference type="KEGG" id="amr:AM1_1911"/>
<dbReference type="SUPFAM" id="SSF53756">
    <property type="entry name" value="UDP-Glycosyltransferase/glycogen phosphorylase"/>
    <property type="match status" value="1"/>
</dbReference>
<dbReference type="InterPro" id="IPR050194">
    <property type="entry name" value="Glycosyltransferase_grp1"/>
</dbReference>
<dbReference type="GO" id="GO:0016757">
    <property type="term" value="F:glycosyltransferase activity"/>
    <property type="evidence" value="ECO:0007669"/>
    <property type="project" value="InterPro"/>
</dbReference>
<dbReference type="Pfam" id="PF13439">
    <property type="entry name" value="Glyco_transf_4"/>
    <property type="match status" value="1"/>
</dbReference>
<dbReference type="STRING" id="329726.AM1_1911"/>
<dbReference type="Gene3D" id="3.40.50.2000">
    <property type="entry name" value="Glycogen Phosphorylase B"/>
    <property type="match status" value="2"/>
</dbReference>
<dbReference type="AlphaFoldDB" id="B0CEG3"/>
<sequence>MMKIALVHDYLTQRGGAERVFELLCRHFPSADIFTSLYDPHQTIELGDRLVHTTLLQKLPGATRYFRLLAPFYYPAFRALDLQKYDLIISSSTSFAKAVRTRPDAKHICFCHNITRFLWDTQTYLREYADYQHLYPFIEKMFRVMRKADLAYAQEPDLYIANSTEVARRIQSTYSKQAIVVNYPIDNSKFSFSDHKEDFFLVSARLLGYKRVDVIIDAFNQLGWPLKIMGDGPEREHLERRAKSNVEFLGYISDAERCHLMSKAKAVVVAALEDYGLVPVEANASGTPVVSFGAGGVIDTQVPGQTGVFFHQQTASSLQAALVRSQQIEWDYQYIRDHALSHFSEPVFFQKIHQVINQIYPTQPINQNSFVPSIS</sequence>
<feature type="domain" description="Glycosyl transferase family 1" evidence="1">
    <location>
        <begin position="189"/>
        <end position="322"/>
    </location>
</feature>
<reference evidence="3 4" key="1">
    <citation type="journal article" date="2008" name="Proc. Natl. Acad. Sci. U.S.A.">
        <title>Niche adaptation and genome expansion in the chlorophyll d-producing cyanobacterium Acaryochloris marina.</title>
        <authorList>
            <person name="Swingley W.D."/>
            <person name="Chen M."/>
            <person name="Cheung P.C."/>
            <person name="Conrad A.L."/>
            <person name="Dejesa L.C."/>
            <person name="Hao J."/>
            <person name="Honchak B.M."/>
            <person name="Karbach L.E."/>
            <person name="Kurdoglu A."/>
            <person name="Lahiri S."/>
            <person name="Mastrian S.D."/>
            <person name="Miyashita H."/>
            <person name="Page L."/>
            <person name="Ramakrishna P."/>
            <person name="Satoh S."/>
            <person name="Sattley W.M."/>
            <person name="Shimada Y."/>
            <person name="Taylor H.L."/>
            <person name="Tomo T."/>
            <person name="Tsuchiya T."/>
            <person name="Wang Z.T."/>
            <person name="Raymond J."/>
            <person name="Mimuro M."/>
            <person name="Blankenship R.E."/>
            <person name="Touchman J.W."/>
        </authorList>
    </citation>
    <scope>NUCLEOTIDE SEQUENCE [LARGE SCALE GENOMIC DNA]</scope>
    <source>
        <strain evidence="4">MBIC 11017</strain>
    </source>
</reference>
<evidence type="ECO:0000313" key="4">
    <source>
        <dbReference type="Proteomes" id="UP000000268"/>
    </source>
</evidence>
<dbReference type="PANTHER" id="PTHR45947:SF3">
    <property type="entry name" value="SULFOQUINOVOSYL TRANSFERASE SQD2"/>
    <property type="match status" value="1"/>
</dbReference>
<gene>
    <name evidence="3" type="ordered locus">AM1_1911</name>
</gene>
<dbReference type="Proteomes" id="UP000000268">
    <property type="component" value="Chromosome"/>
</dbReference>
<dbReference type="eggNOG" id="COG0438">
    <property type="taxonomic scope" value="Bacteria"/>
</dbReference>
<dbReference type="InterPro" id="IPR001296">
    <property type="entry name" value="Glyco_trans_1"/>
</dbReference>
<dbReference type="Pfam" id="PF00534">
    <property type="entry name" value="Glycos_transf_1"/>
    <property type="match status" value="1"/>
</dbReference>
<protein>
    <submittedName>
        <fullName evidence="3">Glycosyl transferase, group 1</fullName>
    </submittedName>
</protein>
<evidence type="ECO:0000313" key="3">
    <source>
        <dbReference type="EMBL" id="ABW26929.1"/>
    </source>
</evidence>
<evidence type="ECO:0000259" key="2">
    <source>
        <dbReference type="Pfam" id="PF13439"/>
    </source>
</evidence>
<feature type="domain" description="Glycosyltransferase subfamily 4-like N-terminal" evidence="2">
    <location>
        <begin position="15"/>
        <end position="181"/>
    </location>
</feature>
<keyword evidence="3" id="KW-0808">Transferase</keyword>
<evidence type="ECO:0000259" key="1">
    <source>
        <dbReference type="Pfam" id="PF00534"/>
    </source>
</evidence>
<dbReference type="CAZy" id="GT4">
    <property type="family name" value="Glycosyltransferase Family 4"/>
</dbReference>